<dbReference type="Gene3D" id="1.10.630.10">
    <property type="entry name" value="Cytochrome P450"/>
    <property type="match status" value="1"/>
</dbReference>
<keyword evidence="2 5" id="KW-0479">Metal-binding</keyword>
<dbReference type="GO" id="GO:0005506">
    <property type="term" value="F:iron ion binding"/>
    <property type="evidence" value="ECO:0007669"/>
    <property type="project" value="InterPro"/>
</dbReference>
<keyword evidence="9" id="KW-1185">Reference proteome</keyword>
<organism evidence="8 9">
    <name type="scientific">Talaromyces amestolkiae</name>
    <dbReference type="NCBI Taxonomy" id="1196081"/>
    <lineage>
        <taxon>Eukaryota</taxon>
        <taxon>Fungi</taxon>
        <taxon>Dikarya</taxon>
        <taxon>Ascomycota</taxon>
        <taxon>Pezizomycotina</taxon>
        <taxon>Eurotiomycetes</taxon>
        <taxon>Eurotiomycetidae</taxon>
        <taxon>Eurotiales</taxon>
        <taxon>Trichocomaceae</taxon>
        <taxon>Talaromyces</taxon>
        <taxon>Talaromyces sect. Talaromyces</taxon>
    </lineage>
</organism>
<feature type="region of interest" description="Disordered" evidence="6">
    <location>
        <begin position="196"/>
        <end position="216"/>
    </location>
</feature>
<evidence type="ECO:0000256" key="6">
    <source>
        <dbReference type="SAM" id="MobiDB-lite"/>
    </source>
</evidence>
<dbReference type="EMBL" id="MIKG01000007">
    <property type="protein sequence ID" value="RAO68403.1"/>
    <property type="molecule type" value="Genomic_DNA"/>
</dbReference>
<keyword evidence="7" id="KW-1133">Transmembrane helix</keyword>
<feature type="region of interest" description="Disordered" evidence="6">
    <location>
        <begin position="576"/>
        <end position="695"/>
    </location>
</feature>
<evidence type="ECO:0000256" key="5">
    <source>
        <dbReference type="RuleBase" id="RU000461"/>
    </source>
</evidence>
<dbReference type="PRINTS" id="PR00359">
    <property type="entry name" value="BP450"/>
</dbReference>
<keyword evidence="7" id="KW-0472">Membrane</keyword>
<feature type="region of interest" description="Disordered" evidence="6">
    <location>
        <begin position="459"/>
        <end position="492"/>
    </location>
</feature>
<dbReference type="RefSeq" id="XP_040732919.1">
    <property type="nucleotide sequence ID" value="XM_040876778.1"/>
</dbReference>
<dbReference type="InterPro" id="IPR017972">
    <property type="entry name" value="Cyt_P450_CS"/>
</dbReference>
<keyword evidence="4 5" id="KW-0408">Iron</keyword>
<comment type="similarity">
    <text evidence="1 5">Belongs to the cytochrome P450 family.</text>
</comment>
<keyword evidence="7" id="KW-0812">Transmembrane</keyword>
<keyword evidence="5" id="KW-0503">Monooxygenase</keyword>
<accession>A0A364KXW6</accession>
<evidence type="ECO:0000256" key="1">
    <source>
        <dbReference type="ARBA" id="ARBA00010617"/>
    </source>
</evidence>
<dbReference type="Proteomes" id="UP000249363">
    <property type="component" value="Unassembled WGS sequence"/>
</dbReference>
<evidence type="ECO:0000256" key="7">
    <source>
        <dbReference type="SAM" id="Phobius"/>
    </source>
</evidence>
<dbReference type="SUPFAM" id="SSF48264">
    <property type="entry name" value="Cytochrome P450"/>
    <property type="match status" value="1"/>
</dbReference>
<dbReference type="PANTHER" id="PTHR46696:SF6">
    <property type="entry name" value="P450, PUTATIVE (EUROFUNG)-RELATED"/>
    <property type="match status" value="1"/>
</dbReference>
<evidence type="ECO:0000256" key="4">
    <source>
        <dbReference type="ARBA" id="ARBA00023004"/>
    </source>
</evidence>
<dbReference type="GeneID" id="63793631"/>
<feature type="transmembrane region" description="Helical" evidence="7">
    <location>
        <begin position="499"/>
        <end position="522"/>
    </location>
</feature>
<evidence type="ECO:0000256" key="2">
    <source>
        <dbReference type="ARBA" id="ARBA00022723"/>
    </source>
</evidence>
<gene>
    <name evidence="8" type="ORF">BHQ10_004415</name>
</gene>
<dbReference type="InterPro" id="IPR036396">
    <property type="entry name" value="Cyt_P450_sf"/>
</dbReference>
<proteinExistence type="inferred from homology"/>
<comment type="caution">
    <text evidence="8">The sequence shown here is derived from an EMBL/GenBank/DDBJ whole genome shotgun (WGS) entry which is preliminary data.</text>
</comment>
<protein>
    <recommendedName>
        <fullName evidence="10">Cytochrome P450</fullName>
    </recommendedName>
</protein>
<keyword evidence="3 5" id="KW-0560">Oxidoreductase</keyword>
<reference evidence="8 9" key="1">
    <citation type="journal article" date="2017" name="Biotechnol. Biofuels">
        <title>Differential beta-glucosidase expression as a function of carbon source availability in Talaromyces amestolkiae: a genomic and proteomic approach.</title>
        <authorList>
            <person name="de Eugenio L.I."/>
            <person name="Mendez-Liter J.A."/>
            <person name="Nieto-Dominguez M."/>
            <person name="Alonso L."/>
            <person name="Gil-Munoz J."/>
            <person name="Barriuso J."/>
            <person name="Prieto A."/>
            <person name="Martinez M.J."/>
        </authorList>
    </citation>
    <scope>NUCLEOTIDE SEQUENCE [LARGE SCALE GENOMIC DNA]</scope>
    <source>
        <strain evidence="8 9">CIB</strain>
    </source>
</reference>
<dbReference type="InterPro" id="IPR002397">
    <property type="entry name" value="Cyt_P450_B"/>
</dbReference>
<dbReference type="STRING" id="1196081.A0A364KXW6"/>
<evidence type="ECO:0000256" key="3">
    <source>
        <dbReference type="ARBA" id="ARBA00023002"/>
    </source>
</evidence>
<evidence type="ECO:0008006" key="10">
    <source>
        <dbReference type="Google" id="ProtNLM"/>
    </source>
</evidence>
<dbReference type="OrthoDB" id="4526930at2759"/>
<feature type="compositionally biased region" description="Polar residues" evidence="6">
    <location>
        <begin position="628"/>
        <end position="641"/>
    </location>
</feature>
<feature type="compositionally biased region" description="Low complexity" evidence="6">
    <location>
        <begin position="576"/>
        <end position="602"/>
    </location>
</feature>
<dbReference type="AlphaFoldDB" id="A0A364KXW6"/>
<dbReference type="Pfam" id="PF00067">
    <property type="entry name" value="p450"/>
    <property type="match status" value="1"/>
</dbReference>
<name>A0A364KXW6_TALAM</name>
<dbReference type="PANTHER" id="PTHR46696">
    <property type="entry name" value="P450, PUTATIVE (EUROFUNG)-RELATED"/>
    <property type="match status" value="1"/>
</dbReference>
<evidence type="ECO:0000313" key="9">
    <source>
        <dbReference type="Proteomes" id="UP000249363"/>
    </source>
</evidence>
<dbReference type="InterPro" id="IPR001128">
    <property type="entry name" value="Cyt_P450"/>
</dbReference>
<dbReference type="GO" id="GO:0020037">
    <property type="term" value="F:heme binding"/>
    <property type="evidence" value="ECO:0007669"/>
    <property type="project" value="InterPro"/>
</dbReference>
<dbReference type="GO" id="GO:0004497">
    <property type="term" value="F:monooxygenase activity"/>
    <property type="evidence" value="ECO:0007669"/>
    <property type="project" value="UniProtKB-KW"/>
</dbReference>
<dbReference type="GO" id="GO:0016705">
    <property type="term" value="F:oxidoreductase activity, acting on paired donors, with incorporation or reduction of molecular oxygen"/>
    <property type="evidence" value="ECO:0007669"/>
    <property type="project" value="InterPro"/>
</dbReference>
<evidence type="ECO:0000313" key="8">
    <source>
        <dbReference type="EMBL" id="RAO68403.1"/>
    </source>
</evidence>
<dbReference type="PROSITE" id="PS00086">
    <property type="entry name" value="CYTOCHROME_P450"/>
    <property type="match status" value="1"/>
</dbReference>
<sequence length="695" mass="74999">MVTRVLPEDFALIPDENPDKIHAQFDELRSKCPVAHSTANGGYWVLSRYDDIQRCATDHEMFVSSVKAVIPSDPRGTRRPPLNTDPPAHTPYRTALDRTLKPTRIKRLAPILTEHARREFSKIVERGYGDVCAEFGASFAAWVEVSWLNLTDETAPKLATTAAAWINAWRLQNKAETVAQSEKLYDIARKLFAERRQSPLDPEQDPASSLLLEKGPDGQPLTDELLIGALRQSLVVGMVAPPILIGDMCSHLSQDKDLQQKLRADPTLINAAVEEFVRLYVPYRGFSRTPKEDVEIHGVKIHAREPITMTYAAANRDPEVFPDPHTFVLNRPNVTSHLGFGRGRHRCAGMPLARISCDTSDDNLVWEESQAFCSDFGVSITKLAESACSSTYSYSIPTTYPTNIASYLSFLTATASVTTTKTGTATATPITVTNTISISGGQATTVTITYTPTATGVAAGTTSTTSSSSDSSSGSGSSIGSSGNNDQKDTSGLSQGAKIGIGVGAGVGGLALIGGMIALIVYCCSRRRRGRRNTNAAATATTSSTAYTPVNMVGEDDKANAAGIPMYNELKPELDAQQEAEQQRLQQQIDQLQQRLQQQQQQHNPAAVPASAFPPGLAAPISPISDGSGRTSELPSESQGYYQHPDGGAQELGGVSPYQHQQYQYHHGVVTQAEMPGDPGHAVGQNQGNVRYELQ</sequence>
<keyword evidence="5" id="KW-0349">Heme</keyword>
<feature type="compositionally biased region" description="Low complexity" evidence="6">
    <location>
        <begin position="459"/>
        <end position="483"/>
    </location>
</feature>
<feature type="compositionally biased region" description="Low complexity" evidence="6">
    <location>
        <begin position="658"/>
        <end position="667"/>
    </location>
</feature>